<protein>
    <submittedName>
        <fullName evidence="7">GtrA family protein</fullName>
    </submittedName>
</protein>
<keyword evidence="2 5" id="KW-0812">Transmembrane</keyword>
<accession>A0A7K1XVT5</accession>
<evidence type="ECO:0000256" key="4">
    <source>
        <dbReference type="ARBA" id="ARBA00023136"/>
    </source>
</evidence>
<dbReference type="EMBL" id="WVHS01000002">
    <property type="protein sequence ID" value="MXV15103.1"/>
    <property type="molecule type" value="Genomic_DNA"/>
</dbReference>
<evidence type="ECO:0000313" key="8">
    <source>
        <dbReference type="Proteomes" id="UP000451233"/>
    </source>
</evidence>
<comment type="subcellular location">
    <subcellularLocation>
        <location evidence="1">Membrane</location>
        <topology evidence="1">Multi-pass membrane protein</topology>
    </subcellularLocation>
</comment>
<proteinExistence type="predicted"/>
<dbReference type="Proteomes" id="UP000451233">
    <property type="component" value="Unassembled WGS sequence"/>
</dbReference>
<evidence type="ECO:0000259" key="6">
    <source>
        <dbReference type="Pfam" id="PF04138"/>
    </source>
</evidence>
<feature type="transmembrane region" description="Helical" evidence="5">
    <location>
        <begin position="141"/>
        <end position="158"/>
    </location>
</feature>
<evidence type="ECO:0000256" key="5">
    <source>
        <dbReference type="SAM" id="Phobius"/>
    </source>
</evidence>
<evidence type="ECO:0000256" key="1">
    <source>
        <dbReference type="ARBA" id="ARBA00004141"/>
    </source>
</evidence>
<dbReference type="GO" id="GO:0016020">
    <property type="term" value="C:membrane"/>
    <property type="evidence" value="ECO:0007669"/>
    <property type="project" value="UniProtKB-SubCell"/>
</dbReference>
<gene>
    <name evidence="7" type="ORF">GS398_07315</name>
</gene>
<evidence type="ECO:0000256" key="3">
    <source>
        <dbReference type="ARBA" id="ARBA00022989"/>
    </source>
</evidence>
<dbReference type="InterPro" id="IPR007267">
    <property type="entry name" value="GtrA_DPMS_TM"/>
</dbReference>
<name>A0A7K1XVT5_9SPHI</name>
<dbReference type="AlphaFoldDB" id="A0A7K1XVT5"/>
<evidence type="ECO:0000313" key="7">
    <source>
        <dbReference type="EMBL" id="MXV15103.1"/>
    </source>
</evidence>
<dbReference type="Pfam" id="PF04138">
    <property type="entry name" value="GtrA_DPMS_TM"/>
    <property type="match status" value="1"/>
</dbReference>
<dbReference type="GO" id="GO:0000271">
    <property type="term" value="P:polysaccharide biosynthetic process"/>
    <property type="evidence" value="ECO:0007669"/>
    <property type="project" value="InterPro"/>
</dbReference>
<feature type="transmembrane region" description="Helical" evidence="5">
    <location>
        <begin position="107"/>
        <end position="129"/>
    </location>
</feature>
<organism evidence="7 8">
    <name type="scientific">Hufsiella ginkgonis</name>
    <dbReference type="NCBI Taxonomy" id="2695274"/>
    <lineage>
        <taxon>Bacteria</taxon>
        <taxon>Pseudomonadati</taxon>
        <taxon>Bacteroidota</taxon>
        <taxon>Sphingobacteriia</taxon>
        <taxon>Sphingobacteriales</taxon>
        <taxon>Sphingobacteriaceae</taxon>
        <taxon>Hufsiella</taxon>
    </lineage>
</organism>
<keyword evidence="3 5" id="KW-1133">Transmembrane helix</keyword>
<keyword evidence="4 5" id="KW-0472">Membrane</keyword>
<feature type="transmembrane region" description="Helical" evidence="5">
    <location>
        <begin position="32"/>
        <end position="53"/>
    </location>
</feature>
<comment type="caution">
    <text evidence="7">The sequence shown here is derived from an EMBL/GenBank/DDBJ whole genome shotgun (WGS) entry which is preliminary data.</text>
</comment>
<keyword evidence="8" id="KW-1185">Reference proteome</keyword>
<dbReference type="RefSeq" id="WP_160906123.1">
    <property type="nucleotide sequence ID" value="NZ_WVHS01000002.1"/>
</dbReference>
<reference evidence="7 8" key="1">
    <citation type="submission" date="2019-11" db="EMBL/GenBank/DDBJ databases">
        <title>Pedobacter sp. HMF7056 Genome sequencing and assembly.</title>
        <authorList>
            <person name="Kang H."/>
            <person name="Kim H."/>
            <person name="Joh K."/>
        </authorList>
    </citation>
    <scope>NUCLEOTIDE SEQUENCE [LARGE SCALE GENOMIC DNA]</scope>
    <source>
        <strain evidence="7 8">HMF7056</strain>
    </source>
</reference>
<feature type="domain" description="GtrA/DPMS transmembrane" evidence="6">
    <location>
        <begin position="33"/>
        <end position="160"/>
    </location>
</feature>
<sequence length="166" mass="19856">MRKQHEYTRRTALRIIDFFYPLFRKVMPLQTFRYAACGSFNVALDNTLYFILYNFVLVKRNLVLPFFTLSPHIAALFISMSVCTPIGFYLSRYVVFQETAKQMRQQFIMYMTVVLCCILINYAFLKLFVDQWGWYPTPSRMFITIFVVIFSYLTQRFITFKPGIKN</sequence>
<feature type="transmembrane region" description="Helical" evidence="5">
    <location>
        <begin position="73"/>
        <end position="95"/>
    </location>
</feature>
<evidence type="ECO:0000256" key="2">
    <source>
        <dbReference type="ARBA" id="ARBA00022692"/>
    </source>
</evidence>